<dbReference type="Proteomes" id="UP000198885">
    <property type="component" value="Unassembled WGS sequence"/>
</dbReference>
<dbReference type="EMBL" id="FOGU01000006">
    <property type="protein sequence ID" value="SES14349.1"/>
    <property type="molecule type" value="Genomic_DNA"/>
</dbReference>
<proteinExistence type="predicted"/>
<dbReference type="InterPro" id="IPR014729">
    <property type="entry name" value="Rossmann-like_a/b/a_fold"/>
</dbReference>
<dbReference type="OrthoDB" id="4772924at2"/>
<dbReference type="Gene3D" id="3.40.50.620">
    <property type="entry name" value="HUPs"/>
    <property type="match status" value="1"/>
</dbReference>
<name>A0A1H9UYC2_9RHOB</name>
<evidence type="ECO:0000259" key="1">
    <source>
        <dbReference type="Pfam" id="PF02698"/>
    </source>
</evidence>
<evidence type="ECO:0000313" key="2">
    <source>
        <dbReference type="EMBL" id="SES14349.1"/>
    </source>
</evidence>
<sequence>MTTDLERASVAVLVLANLMDADLRLNDQSRARLDRAVSLWRDTPDAVFVTSGWAYRTDSKTPISAVMAAEAVKLGVNGERILQNRRARDTVGDAVFFGTDILARLPALRQVIVVTSEYHGPRTDEIFRTVLPTDLDVTTRVAASPGNDAYLDSEEASIAAFRRSFEGVPAHDPSAFLERLLSAHPFYNGEIYAPEATSA</sequence>
<dbReference type="PANTHER" id="PTHR30336:SF4">
    <property type="entry name" value="ENVELOPE BIOGENESIS FACTOR ELYC"/>
    <property type="match status" value="1"/>
</dbReference>
<dbReference type="AlphaFoldDB" id="A0A1H9UYC2"/>
<dbReference type="InterPro" id="IPR003848">
    <property type="entry name" value="DUF218"/>
</dbReference>
<gene>
    <name evidence="2" type="ORF">SAMN04490244_10686</name>
</gene>
<dbReference type="GO" id="GO:0005886">
    <property type="term" value="C:plasma membrane"/>
    <property type="evidence" value="ECO:0007669"/>
    <property type="project" value="TreeGrafter"/>
</dbReference>
<protein>
    <submittedName>
        <fullName evidence="2">DUF218 domain-containing protein</fullName>
    </submittedName>
</protein>
<organism evidence="2 3">
    <name type="scientific">Tranquillimonas rosea</name>
    <dbReference type="NCBI Taxonomy" id="641238"/>
    <lineage>
        <taxon>Bacteria</taxon>
        <taxon>Pseudomonadati</taxon>
        <taxon>Pseudomonadota</taxon>
        <taxon>Alphaproteobacteria</taxon>
        <taxon>Rhodobacterales</taxon>
        <taxon>Roseobacteraceae</taxon>
        <taxon>Tranquillimonas</taxon>
    </lineage>
</organism>
<dbReference type="RefSeq" id="WP_143071526.1">
    <property type="nucleotide sequence ID" value="NZ_CBDDGO010000004.1"/>
</dbReference>
<feature type="domain" description="DUF218" evidence="1">
    <location>
        <begin position="11"/>
        <end position="138"/>
    </location>
</feature>
<dbReference type="PANTHER" id="PTHR30336">
    <property type="entry name" value="INNER MEMBRANE PROTEIN, PROBABLE PERMEASE"/>
    <property type="match status" value="1"/>
</dbReference>
<accession>A0A1H9UYC2</accession>
<dbReference type="GO" id="GO:0043164">
    <property type="term" value="P:Gram-negative-bacterium-type cell wall biogenesis"/>
    <property type="evidence" value="ECO:0007669"/>
    <property type="project" value="TreeGrafter"/>
</dbReference>
<dbReference type="CDD" id="cd06259">
    <property type="entry name" value="YdcF-like"/>
    <property type="match status" value="1"/>
</dbReference>
<reference evidence="2 3" key="1">
    <citation type="submission" date="2016-10" db="EMBL/GenBank/DDBJ databases">
        <authorList>
            <person name="de Groot N.N."/>
        </authorList>
    </citation>
    <scope>NUCLEOTIDE SEQUENCE [LARGE SCALE GENOMIC DNA]</scope>
    <source>
        <strain evidence="2 3">DSM 23042</strain>
    </source>
</reference>
<keyword evidence="3" id="KW-1185">Reference proteome</keyword>
<dbReference type="Pfam" id="PF02698">
    <property type="entry name" value="DUF218"/>
    <property type="match status" value="1"/>
</dbReference>
<dbReference type="GO" id="GO:0000270">
    <property type="term" value="P:peptidoglycan metabolic process"/>
    <property type="evidence" value="ECO:0007669"/>
    <property type="project" value="TreeGrafter"/>
</dbReference>
<evidence type="ECO:0000313" key="3">
    <source>
        <dbReference type="Proteomes" id="UP000198885"/>
    </source>
</evidence>
<dbReference type="InterPro" id="IPR051599">
    <property type="entry name" value="Cell_Envelope_Assoc"/>
</dbReference>